<name>E4RQ33_LEAB4</name>
<dbReference type="HOGENOM" id="CLU_160523_0_0_10"/>
<evidence type="ECO:0000313" key="2">
    <source>
        <dbReference type="Proteomes" id="UP000007435"/>
    </source>
</evidence>
<reference key="1">
    <citation type="submission" date="2010-11" db="EMBL/GenBank/DDBJ databases">
        <title>The complete genome of Leadbetterella byssophila DSM 17132.</title>
        <authorList>
            <consortium name="US DOE Joint Genome Institute (JGI-PGF)"/>
            <person name="Lucas S."/>
            <person name="Copeland A."/>
            <person name="Lapidus A."/>
            <person name="Glavina del Rio T."/>
            <person name="Dalin E."/>
            <person name="Tice H."/>
            <person name="Bruce D."/>
            <person name="Goodwin L."/>
            <person name="Pitluck S."/>
            <person name="Kyrpides N."/>
            <person name="Mavromatis K."/>
            <person name="Ivanova N."/>
            <person name="Teshima H."/>
            <person name="Brettin T."/>
            <person name="Detter J.C."/>
            <person name="Han C."/>
            <person name="Tapia R."/>
            <person name="Land M."/>
            <person name="Hauser L."/>
            <person name="Markowitz V."/>
            <person name="Cheng J.-F."/>
            <person name="Hugenholtz P."/>
            <person name="Woyke T."/>
            <person name="Wu D."/>
            <person name="Tindall B."/>
            <person name="Pomrenke H.G."/>
            <person name="Brambilla E."/>
            <person name="Klenk H.-P."/>
            <person name="Eisen J.A."/>
        </authorList>
    </citation>
    <scope>NUCLEOTIDE SEQUENCE [LARGE SCALE GENOMIC DNA]</scope>
    <source>
        <strain>DSM 17132</strain>
    </source>
</reference>
<dbReference type="OrthoDB" id="9796545at2"/>
<keyword evidence="2" id="KW-1185">Reference proteome</keyword>
<dbReference type="AlphaFoldDB" id="E4RQ33"/>
<gene>
    <name evidence="1" type="ordered locus">Lbys_0756</name>
</gene>
<sequence>MSVTARKTQAQSVGEAFEAFLNAYKLRSRYNETYLVAYWEKLMGTSIAQRTEKLYINRGVLFLGISSAPLRQELVLAKSRIIALLNKEMGSEIITDVVFI</sequence>
<evidence type="ECO:0008006" key="3">
    <source>
        <dbReference type="Google" id="ProtNLM"/>
    </source>
</evidence>
<dbReference type="PANTHER" id="PTHR36456:SF1">
    <property type="entry name" value="UPF0232 PROTEIN SCO3875"/>
    <property type="match status" value="1"/>
</dbReference>
<reference evidence="1 2" key="2">
    <citation type="journal article" date="2011" name="Stand. Genomic Sci.">
        <title>Complete genome sequence of Leadbetterella byssophila type strain (4M15).</title>
        <authorList>
            <person name="Abt B."/>
            <person name="Teshima H."/>
            <person name="Lucas S."/>
            <person name="Lapidus A."/>
            <person name="Del Rio T.G."/>
            <person name="Nolan M."/>
            <person name="Tice H."/>
            <person name="Cheng J.F."/>
            <person name="Pitluck S."/>
            <person name="Liolios K."/>
            <person name="Pagani I."/>
            <person name="Ivanova N."/>
            <person name="Mavromatis K."/>
            <person name="Pati A."/>
            <person name="Tapia R."/>
            <person name="Han C."/>
            <person name="Goodwin L."/>
            <person name="Chen A."/>
            <person name="Palaniappan K."/>
            <person name="Land M."/>
            <person name="Hauser L."/>
            <person name="Chang Y.J."/>
            <person name="Jeffries C.D."/>
            <person name="Rohde M."/>
            <person name="Goker M."/>
            <person name="Tindall B.J."/>
            <person name="Detter J.C."/>
            <person name="Woyke T."/>
            <person name="Bristow J."/>
            <person name="Eisen J.A."/>
            <person name="Markowitz V."/>
            <person name="Hugenholtz P."/>
            <person name="Klenk H.P."/>
            <person name="Kyrpides N.C."/>
        </authorList>
    </citation>
    <scope>NUCLEOTIDE SEQUENCE [LARGE SCALE GENOMIC DNA]</scope>
    <source>
        <strain evidence="2">DSM 17132 / JCM 16389 / KACC 11308 / NBRC 106382 / 4M15</strain>
    </source>
</reference>
<dbReference type="RefSeq" id="WP_013407568.1">
    <property type="nucleotide sequence ID" value="NC_014655.1"/>
</dbReference>
<protein>
    <recommendedName>
        <fullName evidence="3">DUF721 domain-containing protein</fullName>
    </recommendedName>
</protein>
<evidence type="ECO:0000313" key="1">
    <source>
        <dbReference type="EMBL" id="ADQ16516.1"/>
    </source>
</evidence>
<dbReference type="EMBL" id="CP002305">
    <property type="protein sequence ID" value="ADQ16516.1"/>
    <property type="molecule type" value="Genomic_DNA"/>
</dbReference>
<organism evidence="1 2">
    <name type="scientific">Leadbetterella byssophila (strain DSM 17132 / JCM 16389 / KACC 11308 / NBRC 106382 / 4M15)</name>
    <dbReference type="NCBI Taxonomy" id="649349"/>
    <lineage>
        <taxon>Bacteria</taxon>
        <taxon>Pseudomonadati</taxon>
        <taxon>Bacteroidota</taxon>
        <taxon>Cytophagia</taxon>
        <taxon>Cytophagales</taxon>
        <taxon>Leadbetterellaceae</taxon>
        <taxon>Leadbetterella</taxon>
    </lineage>
</organism>
<dbReference type="PANTHER" id="PTHR36456">
    <property type="entry name" value="UPF0232 PROTEIN SCO3875"/>
    <property type="match status" value="1"/>
</dbReference>
<proteinExistence type="predicted"/>
<dbReference type="InterPro" id="IPR007922">
    <property type="entry name" value="DciA-like"/>
</dbReference>
<accession>E4RQ33</accession>
<dbReference type="KEGG" id="lby:Lbys_0756"/>
<dbReference type="eggNOG" id="COG5512">
    <property type="taxonomic scope" value="Bacteria"/>
</dbReference>
<dbReference type="STRING" id="649349.Lbys_0756"/>
<dbReference type="Proteomes" id="UP000007435">
    <property type="component" value="Chromosome"/>
</dbReference>
<dbReference type="Pfam" id="PF05258">
    <property type="entry name" value="DciA"/>
    <property type="match status" value="1"/>
</dbReference>